<comment type="function">
    <text evidence="2">One of several proteins that assist in the late maturation steps of the functional core of the 30S ribosomal subunit. Associates with free 30S ribosomal subunits (but not with 30S subunits that are part of 70S ribosomes or polysomes). Required for efficient processing of 16S rRNA. May interact with the 5'-terminal helix region of 16S rRNA.</text>
</comment>
<dbReference type="InterPro" id="IPR000238">
    <property type="entry name" value="RbfA"/>
</dbReference>
<keyword evidence="1 2" id="KW-0690">Ribosome biogenesis</keyword>
<dbReference type="GO" id="GO:0043024">
    <property type="term" value="F:ribosomal small subunit binding"/>
    <property type="evidence" value="ECO:0007669"/>
    <property type="project" value="TreeGrafter"/>
</dbReference>
<keyword evidence="2" id="KW-0963">Cytoplasm</keyword>
<comment type="similarity">
    <text evidence="2">Belongs to the RbfA family.</text>
</comment>
<evidence type="ECO:0000256" key="1">
    <source>
        <dbReference type="ARBA" id="ARBA00022517"/>
    </source>
</evidence>
<sequence>MPEKPKPRILRLEEHILEELGTIIKKEFDDPSQSFISLTKVNLGSDISHATVFISVFPESNKDNVIERLNRAHGFLQAKLYERLSTYNLPKLFFKYDPSIIQESQLHDLIEKTKNK</sequence>
<dbReference type="Gene3D" id="3.30.300.20">
    <property type="match status" value="1"/>
</dbReference>
<comment type="subunit">
    <text evidence="2">Monomer. Binds 30S ribosomal subunits, but not 50S ribosomal subunits or 70S ribosomes.</text>
</comment>
<dbReference type="GO" id="GO:0005829">
    <property type="term" value="C:cytosol"/>
    <property type="evidence" value="ECO:0007669"/>
    <property type="project" value="TreeGrafter"/>
</dbReference>
<dbReference type="Pfam" id="PF02033">
    <property type="entry name" value="RBFA"/>
    <property type="match status" value="1"/>
</dbReference>
<evidence type="ECO:0000313" key="3">
    <source>
        <dbReference type="EMBL" id="OGY40553.1"/>
    </source>
</evidence>
<dbReference type="InterPro" id="IPR015946">
    <property type="entry name" value="KH_dom-like_a/b"/>
</dbReference>
<protein>
    <recommendedName>
        <fullName evidence="2">Ribosome-binding factor A</fullName>
    </recommendedName>
</protein>
<dbReference type="SUPFAM" id="SSF89919">
    <property type="entry name" value="Ribosome-binding factor A, RbfA"/>
    <property type="match status" value="1"/>
</dbReference>
<dbReference type="EMBL" id="MHHY01000007">
    <property type="protein sequence ID" value="OGY40553.1"/>
    <property type="molecule type" value="Genomic_DNA"/>
</dbReference>
<gene>
    <name evidence="2" type="primary">rbfA</name>
    <name evidence="3" type="ORF">A2570_02335</name>
</gene>
<comment type="caution">
    <text evidence="3">The sequence shown here is derived from an EMBL/GenBank/DDBJ whole genome shotgun (WGS) entry which is preliminary data.</text>
</comment>
<dbReference type="HAMAP" id="MF_00003">
    <property type="entry name" value="RbfA"/>
    <property type="match status" value="1"/>
</dbReference>
<comment type="subcellular location">
    <subcellularLocation>
        <location evidence="2">Cytoplasm</location>
    </subcellularLocation>
</comment>
<name>A0A1G1XKC4_9BACT</name>
<reference evidence="3 4" key="1">
    <citation type="journal article" date="2016" name="Nat. Commun.">
        <title>Thousands of microbial genomes shed light on interconnected biogeochemical processes in an aquifer system.</title>
        <authorList>
            <person name="Anantharaman K."/>
            <person name="Brown C.T."/>
            <person name="Hug L.A."/>
            <person name="Sharon I."/>
            <person name="Castelle C.J."/>
            <person name="Probst A.J."/>
            <person name="Thomas B.C."/>
            <person name="Singh A."/>
            <person name="Wilkins M.J."/>
            <person name="Karaoz U."/>
            <person name="Brodie E.L."/>
            <person name="Williams K.H."/>
            <person name="Hubbard S.S."/>
            <person name="Banfield J.F."/>
        </authorList>
    </citation>
    <scope>NUCLEOTIDE SEQUENCE [LARGE SCALE GENOMIC DNA]</scope>
</reference>
<organism evidence="3 4">
    <name type="scientific">Candidatus Brennerbacteria bacterium RIFOXYD1_FULL_41_16</name>
    <dbReference type="NCBI Taxonomy" id="1797529"/>
    <lineage>
        <taxon>Bacteria</taxon>
        <taxon>Candidatus Brenneribacteriota</taxon>
    </lineage>
</organism>
<proteinExistence type="inferred from homology"/>
<dbReference type="Proteomes" id="UP000178570">
    <property type="component" value="Unassembled WGS sequence"/>
</dbReference>
<dbReference type="InterPro" id="IPR023799">
    <property type="entry name" value="RbfA_dom_sf"/>
</dbReference>
<dbReference type="PANTHER" id="PTHR33515:SF1">
    <property type="entry name" value="RIBOSOME-BINDING FACTOR A, CHLOROPLASTIC-RELATED"/>
    <property type="match status" value="1"/>
</dbReference>
<dbReference type="STRING" id="1797529.A2570_02335"/>
<dbReference type="NCBIfam" id="TIGR00082">
    <property type="entry name" value="rbfA"/>
    <property type="match status" value="1"/>
</dbReference>
<accession>A0A1G1XKC4</accession>
<dbReference type="GO" id="GO:0030490">
    <property type="term" value="P:maturation of SSU-rRNA"/>
    <property type="evidence" value="ECO:0007669"/>
    <property type="project" value="UniProtKB-UniRule"/>
</dbReference>
<evidence type="ECO:0000256" key="2">
    <source>
        <dbReference type="HAMAP-Rule" id="MF_00003"/>
    </source>
</evidence>
<dbReference type="PANTHER" id="PTHR33515">
    <property type="entry name" value="RIBOSOME-BINDING FACTOR A, CHLOROPLASTIC-RELATED"/>
    <property type="match status" value="1"/>
</dbReference>
<dbReference type="AlphaFoldDB" id="A0A1G1XKC4"/>
<evidence type="ECO:0000313" key="4">
    <source>
        <dbReference type="Proteomes" id="UP000178570"/>
    </source>
</evidence>